<dbReference type="AlphaFoldDB" id="A0A432WAH2"/>
<organism evidence="5 6">
    <name type="scientific">Aliidiomarina minuta</name>
    <dbReference type="NCBI Taxonomy" id="880057"/>
    <lineage>
        <taxon>Bacteria</taxon>
        <taxon>Pseudomonadati</taxon>
        <taxon>Pseudomonadota</taxon>
        <taxon>Gammaproteobacteria</taxon>
        <taxon>Alteromonadales</taxon>
        <taxon>Idiomarinaceae</taxon>
        <taxon>Aliidiomarina</taxon>
    </lineage>
</organism>
<protein>
    <submittedName>
        <fullName evidence="5">Peptidase S9 family protein</fullName>
    </submittedName>
</protein>
<dbReference type="InterPro" id="IPR001375">
    <property type="entry name" value="Peptidase_S9_cat"/>
</dbReference>
<dbReference type="PANTHER" id="PTHR42776:SF4">
    <property type="entry name" value="ACYLAMINO-ACID-RELEASING ENZYME"/>
    <property type="match status" value="1"/>
</dbReference>
<dbReference type="Gene3D" id="3.40.50.1820">
    <property type="entry name" value="alpha/beta hydrolase"/>
    <property type="match status" value="1"/>
</dbReference>
<dbReference type="InterPro" id="IPR002469">
    <property type="entry name" value="Peptidase_S9B_N"/>
</dbReference>
<dbReference type="InterPro" id="IPR011042">
    <property type="entry name" value="6-blade_b-propeller_TolB-like"/>
</dbReference>
<comment type="caution">
    <text evidence="5">The sequence shown here is derived from an EMBL/GenBank/DDBJ whole genome shotgun (WGS) entry which is preliminary data.</text>
</comment>
<evidence type="ECO:0000259" key="4">
    <source>
        <dbReference type="Pfam" id="PF00930"/>
    </source>
</evidence>
<dbReference type="Proteomes" id="UP000288293">
    <property type="component" value="Unassembled WGS sequence"/>
</dbReference>
<dbReference type="Pfam" id="PF00930">
    <property type="entry name" value="DPPIV_N"/>
    <property type="match status" value="1"/>
</dbReference>
<dbReference type="Pfam" id="PF00326">
    <property type="entry name" value="Peptidase_S9"/>
    <property type="match status" value="1"/>
</dbReference>
<reference evidence="5 6" key="1">
    <citation type="journal article" date="2011" name="Front. Microbiol.">
        <title>Genomic signatures of strain selection and enhancement in Bacillus atrophaeus var. globigii, a historical biowarfare simulant.</title>
        <authorList>
            <person name="Gibbons H.S."/>
            <person name="Broomall S.M."/>
            <person name="McNew L.A."/>
            <person name="Daligault H."/>
            <person name="Chapman C."/>
            <person name="Bruce D."/>
            <person name="Karavis M."/>
            <person name="Krepps M."/>
            <person name="McGregor P.A."/>
            <person name="Hong C."/>
            <person name="Park K.H."/>
            <person name="Akmal A."/>
            <person name="Feldman A."/>
            <person name="Lin J.S."/>
            <person name="Chang W.E."/>
            <person name="Higgs B.W."/>
            <person name="Demirev P."/>
            <person name="Lindquist J."/>
            <person name="Liem A."/>
            <person name="Fochler E."/>
            <person name="Read T.D."/>
            <person name="Tapia R."/>
            <person name="Johnson S."/>
            <person name="Bishop-Lilly K.A."/>
            <person name="Detter C."/>
            <person name="Han C."/>
            <person name="Sozhamannan S."/>
            <person name="Rosenzweig C.N."/>
            <person name="Skowronski E.W."/>
        </authorList>
    </citation>
    <scope>NUCLEOTIDE SEQUENCE [LARGE SCALE GENOMIC DNA]</scope>
    <source>
        <strain evidence="5 6">MLST1</strain>
    </source>
</reference>
<evidence type="ECO:0000256" key="2">
    <source>
        <dbReference type="ARBA" id="ARBA00022825"/>
    </source>
</evidence>
<dbReference type="InterPro" id="IPR029058">
    <property type="entry name" value="AB_hydrolase_fold"/>
</dbReference>
<dbReference type="Gene3D" id="2.120.10.30">
    <property type="entry name" value="TolB, C-terminal domain"/>
    <property type="match status" value="2"/>
</dbReference>
<dbReference type="EMBL" id="PIPL01000001">
    <property type="protein sequence ID" value="RUO27157.1"/>
    <property type="molecule type" value="Genomic_DNA"/>
</dbReference>
<dbReference type="SUPFAM" id="SSF82171">
    <property type="entry name" value="DPP6 N-terminal domain-like"/>
    <property type="match status" value="1"/>
</dbReference>
<evidence type="ECO:0000259" key="3">
    <source>
        <dbReference type="Pfam" id="PF00326"/>
    </source>
</evidence>
<evidence type="ECO:0000256" key="1">
    <source>
        <dbReference type="ARBA" id="ARBA00022801"/>
    </source>
</evidence>
<evidence type="ECO:0000313" key="6">
    <source>
        <dbReference type="Proteomes" id="UP000288293"/>
    </source>
</evidence>
<dbReference type="PANTHER" id="PTHR42776">
    <property type="entry name" value="SERINE PEPTIDASE S9 FAMILY MEMBER"/>
    <property type="match status" value="1"/>
</dbReference>
<feature type="domain" description="Dipeptidylpeptidase IV N-terminal" evidence="4">
    <location>
        <begin position="185"/>
        <end position="274"/>
    </location>
</feature>
<keyword evidence="2" id="KW-0645">Protease</keyword>
<dbReference type="GO" id="GO:0004252">
    <property type="term" value="F:serine-type endopeptidase activity"/>
    <property type="evidence" value="ECO:0007669"/>
    <property type="project" value="TreeGrafter"/>
</dbReference>
<dbReference type="InterPro" id="IPR011659">
    <property type="entry name" value="WD40"/>
</dbReference>
<dbReference type="GO" id="GO:0006508">
    <property type="term" value="P:proteolysis"/>
    <property type="evidence" value="ECO:0007669"/>
    <property type="project" value="InterPro"/>
</dbReference>
<accession>A0A432WAH2</accession>
<keyword evidence="6" id="KW-1185">Reference proteome</keyword>
<gene>
    <name evidence="5" type="ORF">CWE09_09215</name>
</gene>
<keyword evidence="1" id="KW-0378">Hydrolase</keyword>
<sequence>MSLSLLAPVLAGTELQNFKAEDIFELEHASDVQVSPDGEHIVYVRNSNDIMTDSSLQSLWVIDTETQQQYPLFADEHSYSQPRWSPDGSRIAFISNQSGRNQIHVHWLEQNKTARVSSLNKNAASITWSPDGTQIAFSQEVKAPQTEYAGKVHRPQKPEGAEWSPTPVIIERTEYQANGRGMLESAYRHLFVVPAEGGSARQLTEGNFNHGGQLAWTSDSEAIVFSANRVDDWEYVTREANLFKVALVDGELTQLTDESGQQSHPVFSPDGQQLAYLHGSGENIPYRNIKLRVMDWNTQESTELLSDFDRSLQSPQWLGNDALVVLYEDRGSSKLARVTLNSRILDLVDDVSGLPSGRPYNNGMFSMNAEGSVAYTRGHAQQPGEVGFIETANGPAQTLTALNEDLLGQRELGEVHEFTYESSIDGEEIHAWYITPPGFDPSKSYPLLLEIHGGPHLNYGPHFAAELQRYAAEGYVVVYNNYRGSTSYGEDFAMLLNNKYASEDDFGDHMSAVDAMLEKGFIDGNNLFIAGGSAGGIGTTYAIGLTDRFNAAAATNPVINWVSKVLTADSYLRQIQNQFPGNPWEELDHYWQRSPLSLVGNVSTPTLLYTGEEDRRTPIADTEQYYQALQLRQVDTAMVRVPGAHHGVSNTPSRMIAKVEHALAWFELYKKENGE</sequence>
<dbReference type="Pfam" id="PF07676">
    <property type="entry name" value="PD40"/>
    <property type="match status" value="2"/>
</dbReference>
<dbReference type="OrthoDB" id="9812921at2"/>
<name>A0A432WAH2_9GAMM</name>
<feature type="domain" description="Peptidase S9 prolyl oligopeptidase catalytic" evidence="3">
    <location>
        <begin position="461"/>
        <end position="667"/>
    </location>
</feature>
<proteinExistence type="predicted"/>
<evidence type="ECO:0000313" key="5">
    <source>
        <dbReference type="EMBL" id="RUO27157.1"/>
    </source>
</evidence>
<keyword evidence="2" id="KW-0720">Serine protease</keyword>
<dbReference type="SUPFAM" id="SSF53474">
    <property type="entry name" value="alpha/beta-Hydrolases"/>
    <property type="match status" value="1"/>
</dbReference>